<evidence type="ECO:0000259" key="2">
    <source>
        <dbReference type="Pfam" id="PF16491"/>
    </source>
</evidence>
<dbReference type="KEGG" id="dbk:DGMP_18570"/>
<dbReference type="Pfam" id="PF16491">
    <property type="entry name" value="Peptidase_M48_N"/>
    <property type="match status" value="1"/>
</dbReference>
<dbReference type="RefSeq" id="WP_228857201.1">
    <property type="nucleotide sequence ID" value="NZ_AP024086.1"/>
</dbReference>
<evidence type="ECO:0000313" key="4">
    <source>
        <dbReference type="Proteomes" id="UP000826725"/>
    </source>
</evidence>
<feature type="domain" description="CAAX prenyl protease 1 N-terminal" evidence="2">
    <location>
        <begin position="25"/>
        <end position="105"/>
    </location>
</feature>
<reference evidence="3" key="1">
    <citation type="submission" date="2020-09" db="EMBL/GenBank/DDBJ databases">
        <title>Desulfogranum mesoprofundum gen. nov., sp. nov., a novel mesophilic, sulfate-reducing chemolithoautotroph isolated from a deep-sea hydrothermal vent chimney in the Suiyo Seamount.</title>
        <authorList>
            <person name="Hashimoto Y."/>
            <person name="Nakagawa S."/>
        </authorList>
    </citation>
    <scope>NUCLEOTIDE SEQUENCE</scope>
    <source>
        <strain evidence="3">KT2</strain>
    </source>
</reference>
<sequence length="107" mass="12414">MNFWLITILLILLSSNIVETMASYLNIKAISSDIPDEFKKIYNQEEYRHSQDYLRATTKFSILQNSFNLLLIILFLLCGVFNLLDIWARDFNFGPVLTGVIYISTLV</sequence>
<name>A0A8D5FSZ2_9BACT</name>
<dbReference type="EMBL" id="AP024086">
    <property type="protein sequence ID" value="BCL61164.1"/>
    <property type="molecule type" value="Genomic_DNA"/>
</dbReference>
<protein>
    <recommendedName>
        <fullName evidence="2">CAAX prenyl protease 1 N-terminal domain-containing protein</fullName>
    </recommendedName>
</protein>
<keyword evidence="1" id="KW-1133">Transmembrane helix</keyword>
<organism evidence="3 4">
    <name type="scientific">Desulfomarina profundi</name>
    <dbReference type="NCBI Taxonomy" id="2772557"/>
    <lineage>
        <taxon>Bacteria</taxon>
        <taxon>Pseudomonadati</taxon>
        <taxon>Thermodesulfobacteriota</taxon>
        <taxon>Desulfobulbia</taxon>
        <taxon>Desulfobulbales</taxon>
        <taxon>Desulfobulbaceae</taxon>
        <taxon>Desulfomarina</taxon>
    </lineage>
</organism>
<dbReference type="Proteomes" id="UP000826725">
    <property type="component" value="Chromosome"/>
</dbReference>
<evidence type="ECO:0000313" key="3">
    <source>
        <dbReference type="EMBL" id="BCL61164.1"/>
    </source>
</evidence>
<dbReference type="AlphaFoldDB" id="A0A8D5FSZ2"/>
<proteinExistence type="predicted"/>
<keyword evidence="1" id="KW-0812">Transmembrane</keyword>
<dbReference type="InterPro" id="IPR032456">
    <property type="entry name" value="Peptidase_M48_N"/>
</dbReference>
<keyword evidence="4" id="KW-1185">Reference proteome</keyword>
<gene>
    <name evidence="3" type="ORF">DGMP_18570</name>
</gene>
<feature type="transmembrane region" description="Helical" evidence="1">
    <location>
        <begin position="67"/>
        <end position="84"/>
    </location>
</feature>
<keyword evidence="1" id="KW-0472">Membrane</keyword>
<evidence type="ECO:0000256" key="1">
    <source>
        <dbReference type="SAM" id="Phobius"/>
    </source>
</evidence>
<accession>A0A8D5FSZ2</accession>